<sequence length="203" mass="23356">MPKATSDIYQLKITIRDSKPPIWRRVQVKSSITLPKLHQLIQAIMAWEDYHLHHFMVGDRRSRDGGHIYFYQPPALFDDDFLKDDELNTFLDEGKFKLNQLLKAEKETIIYEYDFGDSWEHLITLEKILPPAPMPHPICIKAVRACPPEDCGGIWGYMGMLEVLKDTNHPEHKDIVEWLGGPGFDPVFVDLAAINSALKSIKT</sequence>
<dbReference type="InterPro" id="IPR024047">
    <property type="entry name" value="MM3350-like_sf"/>
</dbReference>
<dbReference type="PANTHER" id="PTHR41878">
    <property type="entry name" value="LEXA REPRESSOR-RELATED"/>
    <property type="match status" value="1"/>
</dbReference>
<dbReference type="AlphaFoldDB" id="A0AAE4FTS5"/>
<protein>
    <submittedName>
        <fullName evidence="2">Plasmid pRiA4b ORF-3 family protein</fullName>
    </submittedName>
</protein>
<proteinExistence type="predicted"/>
<dbReference type="RefSeq" id="WP_322879444.1">
    <property type="nucleotide sequence ID" value="NZ_JAVMIP010000024.1"/>
</dbReference>
<dbReference type="Gene3D" id="3.10.290.30">
    <property type="entry name" value="MM3350-like"/>
    <property type="match status" value="1"/>
</dbReference>
<keyword evidence="3" id="KW-1185">Reference proteome</keyword>
<evidence type="ECO:0000259" key="1">
    <source>
        <dbReference type="Pfam" id="PF07929"/>
    </source>
</evidence>
<organism evidence="2 3">
    <name type="scientific">Pseudocalidococcus azoricus BACA0444</name>
    <dbReference type="NCBI Taxonomy" id="2918990"/>
    <lineage>
        <taxon>Bacteria</taxon>
        <taxon>Bacillati</taxon>
        <taxon>Cyanobacteriota</taxon>
        <taxon>Cyanophyceae</taxon>
        <taxon>Acaryochloridales</taxon>
        <taxon>Thermosynechococcaceae</taxon>
        <taxon>Pseudocalidococcus</taxon>
        <taxon>Pseudocalidococcus azoricus</taxon>
    </lineage>
</organism>
<comment type="caution">
    <text evidence="2">The sequence shown here is derived from an EMBL/GenBank/DDBJ whole genome shotgun (WGS) entry which is preliminary data.</text>
</comment>
<accession>A0AAE4FTS5</accession>
<dbReference type="InterPro" id="IPR012912">
    <property type="entry name" value="Plasmid_pRiA4b_Orf3-like"/>
</dbReference>
<dbReference type="EMBL" id="JAVMIP010000024">
    <property type="protein sequence ID" value="MDS3862234.1"/>
    <property type="molecule type" value="Genomic_DNA"/>
</dbReference>
<dbReference type="Pfam" id="PF07929">
    <property type="entry name" value="PRiA4_ORF3"/>
    <property type="match status" value="1"/>
</dbReference>
<dbReference type="PANTHER" id="PTHR41878:SF1">
    <property type="entry name" value="TNPR PROTEIN"/>
    <property type="match status" value="1"/>
</dbReference>
<evidence type="ECO:0000313" key="2">
    <source>
        <dbReference type="EMBL" id="MDS3862234.1"/>
    </source>
</evidence>
<evidence type="ECO:0000313" key="3">
    <source>
        <dbReference type="Proteomes" id="UP001268256"/>
    </source>
</evidence>
<feature type="domain" description="Plasmid pRiA4b Orf3-like" evidence="1">
    <location>
        <begin position="8"/>
        <end position="192"/>
    </location>
</feature>
<gene>
    <name evidence="2" type="ORF">RIF25_15640</name>
</gene>
<reference evidence="3" key="1">
    <citation type="submission" date="2023-07" db="EMBL/GenBank/DDBJ databases">
        <authorList>
            <person name="Luz R."/>
            <person name="Cordeiro R."/>
            <person name="Fonseca A."/>
            <person name="Goncalves V."/>
        </authorList>
    </citation>
    <scope>NUCLEOTIDE SEQUENCE [LARGE SCALE GENOMIC DNA]</scope>
    <source>
        <strain evidence="3">BACA0444</strain>
    </source>
</reference>
<dbReference type="SUPFAM" id="SSF159941">
    <property type="entry name" value="MM3350-like"/>
    <property type="match status" value="1"/>
</dbReference>
<name>A0AAE4FTS5_9CYAN</name>
<dbReference type="Proteomes" id="UP001268256">
    <property type="component" value="Unassembled WGS sequence"/>
</dbReference>